<feature type="region of interest" description="Disordered" evidence="1">
    <location>
        <begin position="18"/>
        <end position="41"/>
    </location>
</feature>
<protein>
    <recommendedName>
        <fullName evidence="2">DUF7804 domain-containing protein</fullName>
    </recommendedName>
</protein>
<dbReference type="Proteomes" id="UP001457282">
    <property type="component" value="Unassembled WGS sequence"/>
</dbReference>
<name>A0AAW1W022_RUBAR</name>
<feature type="compositionally biased region" description="Polar residues" evidence="1">
    <location>
        <begin position="23"/>
        <end position="36"/>
    </location>
</feature>
<proteinExistence type="predicted"/>
<dbReference type="AlphaFoldDB" id="A0AAW1W022"/>
<reference evidence="3 4" key="1">
    <citation type="journal article" date="2023" name="G3 (Bethesda)">
        <title>A chromosome-length genome assembly and annotation of blackberry (Rubus argutus, cv. 'Hillquist').</title>
        <authorList>
            <person name="Bruna T."/>
            <person name="Aryal R."/>
            <person name="Dudchenko O."/>
            <person name="Sargent D.J."/>
            <person name="Mead D."/>
            <person name="Buti M."/>
            <person name="Cavallini A."/>
            <person name="Hytonen T."/>
            <person name="Andres J."/>
            <person name="Pham M."/>
            <person name="Weisz D."/>
            <person name="Mascagni F."/>
            <person name="Usai G."/>
            <person name="Natali L."/>
            <person name="Bassil N."/>
            <person name="Fernandez G.E."/>
            <person name="Lomsadze A."/>
            <person name="Armour M."/>
            <person name="Olukolu B."/>
            <person name="Poorten T."/>
            <person name="Britton C."/>
            <person name="Davik J."/>
            <person name="Ashrafi H."/>
            <person name="Aiden E.L."/>
            <person name="Borodovsky M."/>
            <person name="Worthington M."/>
        </authorList>
    </citation>
    <scope>NUCLEOTIDE SEQUENCE [LARGE SCALE GENOMIC DNA]</scope>
    <source>
        <strain evidence="3">PI 553951</strain>
    </source>
</reference>
<sequence length="263" mass="28151">MASLGIGGNHSLSHVLDHRRRQGQTLCSPSSNQSARPCSRSVVVRTEPRGKIVNSLSKAVAGTRNMKPVGRGSRRRGGDGDRNGSEMAAAACEKLDGWMKDSVTEIVKNLREGPLLVHVYGNGTDKRRLETEKGVEEDNWDALKGKWEAGEAPSPEGVIFVGELMDNGEVDGDGDGDEDCGVSSVDGITRAYGLVVQGKGEECGPACYLLKTSRVNVGSGYGLGMGMGCTHFCLVRVKSFRESAQSQLKNSWLLQAQLQGQGR</sequence>
<evidence type="ECO:0000256" key="1">
    <source>
        <dbReference type="SAM" id="MobiDB-lite"/>
    </source>
</evidence>
<dbReference type="PANTHER" id="PTHR35127:SF1">
    <property type="entry name" value="GENOME ASSEMBLY, CHROMOSOME: A10"/>
    <property type="match status" value="1"/>
</dbReference>
<feature type="region of interest" description="Disordered" evidence="1">
    <location>
        <begin position="63"/>
        <end position="85"/>
    </location>
</feature>
<keyword evidence="4" id="KW-1185">Reference proteome</keyword>
<organism evidence="3 4">
    <name type="scientific">Rubus argutus</name>
    <name type="common">Southern blackberry</name>
    <dbReference type="NCBI Taxonomy" id="59490"/>
    <lineage>
        <taxon>Eukaryota</taxon>
        <taxon>Viridiplantae</taxon>
        <taxon>Streptophyta</taxon>
        <taxon>Embryophyta</taxon>
        <taxon>Tracheophyta</taxon>
        <taxon>Spermatophyta</taxon>
        <taxon>Magnoliopsida</taxon>
        <taxon>eudicotyledons</taxon>
        <taxon>Gunneridae</taxon>
        <taxon>Pentapetalae</taxon>
        <taxon>rosids</taxon>
        <taxon>fabids</taxon>
        <taxon>Rosales</taxon>
        <taxon>Rosaceae</taxon>
        <taxon>Rosoideae</taxon>
        <taxon>Rosoideae incertae sedis</taxon>
        <taxon>Rubus</taxon>
    </lineage>
</organism>
<dbReference type="InterPro" id="IPR056706">
    <property type="entry name" value="DUF7804"/>
</dbReference>
<dbReference type="PANTHER" id="PTHR35127">
    <property type="entry name" value="OS03G0736900 PROTEIN"/>
    <property type="match status" value="1"/>
</dbReference>
<accession>A0AAW1W022</accession>
<feature type="domain" description="DUF7804" evidence="2">
    <location>
        <begin position="91"/>
        <end position="169"/>
    </location>
</feature>
<comment type="caution">
    <text evidence="3">The sequence shown here is derived from an EMBL/GenBank/DDBJ whole genome shotgun (WGS) entry which is preliminary data.</text>
</comment>
<dbReference type="EMBL" id="JBEDUW010000007">
    <property type="protein sequence ID" value="KAK9913858.1"/>
    <property type="molecule type" value="Genomic_DNA"/>
</dbReference>
<evidence type="ECO:0000313" key="3">
    <source>
        <dbReference type="EMBL" id="KAK9913858.1"/>
    </source>
</evidence>
<gene>
    <name evidence="3" type="ORF">M0R45_037664</name>
</gene>
<evidence type="ECO:0000259" key="2">
    <source>
        <dbReference type="Pfam" id="PF25089"/>
    </source>
</evidence>
<evidence type="ECO:0000313" key="4">
    <source>
        <dbReference type="Proteomes" id="UP001457282"/>
    </source>
</evidence>
<dbReference type="Pfam" id="PF25089">
    <property type="entry name" value="DUF7804"/>
    <property type="match status" value="1"/>
</dbReference>